<keyword evidence="2" id="KW-1185">Reference proteome</keyword>
<reference evidence="1" key="2">
    <citation type="journal article" date="2021" name="Genome Biol. Evol.">
        <title>Developing a high-quality reference genome for a parasitic bivalve with doubly uniparental inheritance (Bivalvia: Unionida).</title>
        <authorList>
            <person name="Smith C.H."/>
        </authorList>
    </citation>
    <scope>NUCLEOTIDE SEQUENCE</scope>
    <source>
        <strain evidence="1">CHS0354</strain>
        <tissue evidence="1">Mantle</tissue>
    </source>
</reference>
<accession>A0AAE0T6L2</accession>
<organism evidence="1 2">
    <name type="scientific">Potamilus streckersoni</name>
    <dbReference type="NCBI Taxonomy" id="2493646"/>
    <lineage>
        <taxon>Eukaryota</taxon>
        <taxon>Metazoa</taxon>
        <taxon>Spiralia</taxon>
        <taxon>Lophotrochozoa</taxon>
        <taxon>Mollusca</taxon>
        <taxon>Bivalvia</taxon>
        <taxon>Autobranchia</taxon>
        <taxon>Heteroconchia</taxon>
        <taxon>Palaeoheterodonta</taxon>
        <taxon>Unionida</taxon>
        <taxon>Unionoidea</taxon>
        <taxon>Unionidae</taxon>
        <taxon>Ambleminae</taxon>
        <taxon>Lampsilini</taxon>
        <taxon>Potamilus</taxon>
    </lineage>
</organism>
<evidence type="ECO:0000313" key="2">
    <source>
        <dbReference type="Proteomes" id="UP001195483"/>
    </source>
</evidence>
<sequence>MTYHGAVVADLATGYFQISNMIFKQVSPTFDITPYDQEFSILEVEAVIMASNTLTLASNRISTMFFSITLGT</sequence>
<dbReference type="Proteomes" id="UP001195483">
    <property type="component" value="Unassembled WGS sequence"/>
</dbReference>
<gene>
    <name evidence="1" type="ORF">CHS0354_008241</name>
</gene>
<protein>
    <submittedName>
        <fullName evidence="1">Uncharacterized protein</fullName>
    </submittedName>
</protein>
<name>A0AAE0T6L2_9BIVA</name>
<proteinExistence type="predicted"/>
<evidence type="ECO:0000313" key="1">
    <source>
        <dbReference type="EMBL" id="KAK3604689.1"/>
    </source>
</evidence>
<dbReference type="AlphaFoldDB" id="A0AAE0T6L2"/>
<reference evidence="1" key="3">
    <citation type="submission" date="2023-05" db="EMBL/GenBank/DDBJ databases">
        <authorList>
            <person name="Smith C.H."/>
        </authorList>
    </citation>
    <scope>NUCLEOTIDE SEQUENCE</scope>
    <source>
        <strain evidence="1">CHS0354</strain>
        <tissue evidence="1">Mantle</tissue>
    </source>
</reference>
<dbReference type="EMBL" id="JAEAOA010000549">
    <property type="protein sequence ID" value="KAK3604689.1"/>
    <property type="molecule type" value="Genomic_DNA"/>
</dbReference>
<comment type="caution">
    <text evidence="1">The sequence shown here is derived from an EMBL/GenBank/DDBJ whole genome shotgun (WGS) entry which is preliminary data.</text>
</comment>
<reference evidence="1" key="1">
    <citation type="journal article" date="2021" name="Genome Biol. Evol.">
        <title>A High-Quality Reference Genome for a Parasitic Bivalve with Doubly Uniparental Inheritance (Bivalvia: Unionida).</title>
        <authorList>
            <person name="Smith C.H."/>
        </authorList>
    </citation>
    <scope>NUCLEOTIDE SEQUENCE</scope>
    <source>
        <strain evidence="1">CHS0354</strain>
    </source>
</reference>